<organism evidence="6 7">
    <name type="scientific">Amycolatopsis methanolica 239</name>
    <dbReference type="NCBI Taxonomy" id="1068978"/>
    <lineage>
        <taxon>Bacteria</taxon>
        <taxon>Bacillati</taxon>
        <taxon>Actinomycetota</taxon>
        <taxon>Actinomycetes</taxon>
        <taxon>Pseudonocardiales</taxon>
        <taxon>Pseudonocardiaceae</taxon>
        <taxon>Amycolatopsis</taxon>
        <taxon>Amycolatopsis methanolica group</taxon>
    </lineage>
</organism>
<feature type="domain" description="IclR-ED" evidence="5">
    <location>
        <begin position="320"/>
        <end position="502"/>
    </location>
</feature>
<dbReference type="EMBL" id="CP009110">
    <property type="protein sequence ID" value="AIJ21909.1"/>
    <property type="molecule type" value="Genomic_DNA"/>
</dbReference>
<name>A0A076MMF3_AMYME</name>
<keyword evidence="2" id="KW-0805">Transcription regulation</keyword>
<evidence type="ECO:0000313" key="7">
    <source>
        <dbReference type="Proteomes" id="UP000062973"/>
    </source>
</evidence>
<keyword evidence="1" id="KW-0560">Oxidoreductase</keyword>
<dbReference type="GO" id="GO:0003677">
    <property type="term" value="F:DNA binding"/>
    <property type="evidence" value="ECO:0007669"/>
    <property type="project" value="InterPro"/>
</dbReference>
<dbReference type="InterPro" id="IPR036661">
    <property type="entry name" value="Luciferase-like_sf"/>
</dbReference>
<evidence type="ECO:0000256" key="3">
    <source>
        <dbReference type="ARBA" id="ARBA00023163"/>
    </source>
</evidence>
<dbReference type="Pfam" id="PF01614">
    <property type="entry name" value="IclR_C"/>
    <property type="match status" value="1"/>
</dbReference>
<keyword evidence="7" id="KW-1185">Reference proteome</keyword>
<dbReference type="AlphaFoldDB" id="A0A076MMF3"/>
<dbReference type="GO" id="GO:0016705">
    <property type="term" value="F:oxidoreductase activity, acting on paired donors, with incorporation or reduction of molecular oxygen"/>
    <property type="evidence" value="ECO:0007669"/>
    <property type="project" value="InterPro"/>
</dbReference>
<gene>
    <name evidence="6" type="ORF">AMETH_1817</name>
</gene>
<proteinExistence type="predicted"/>
<dbReference type="SUPFAM" id="SSF46785">
    <property type="entry name" value="Winged helix' DNA-binding domain"/>
    <property type="match status" value="1"/>
</dbReference>
<dbReference type="InterPro" id="IPR036388">
    <property type="entry name" value="WH-like_DNA-bd_sf"/>
</dbReference>
<evidence type="ECO:0000259" key="4">
    <source>
        <dbReference type="PROSITE" id="PS51077"/>
    </source>
</evidence>
<dbReference type="eggNOG" id="COG1414">
    <property type="taxonomic scope" value="Bacteria"/>
</dbReference>
<reference evidence="6 7" key="1">
    <citation type="submission" date="2014-07" db="EMBL/GenBank/DDBJ databases">
        <title>Whole Genome Sequence of the Amycolatopsis methanolica 239.</title>
        <authorList>
            <person name="Tang B."/>
        </authorList>
    </citation>
    <scope>NUCLEOTIDE SEQUENCE [LARGE SCALE GENOMIC DNA]</scope>
    <source>
        <strain evidence="6 7">239</strain>
    </source>
</reference>
<accession>A0A076MMF3</accession>
<dbReference type="Pfam" id="PF09339">
    <property type="entry name" value="HTH_IclR"/>
    <property type="match status" value="1"/>
</dbReference>
<dbReference type="InterPro" id="IPR029016">
    <property type="entry name" value="GAF-like_dom_sf"/>
</dbReference>
<dbReference type="SMART" id="SM00346">
    <property type="entry name" value="HTH_ICLR"/>
    <property type="match status" value="1"/>
</dbReference>
<dbReference type="InterPro" id="IPR050564">
    <property type="entry name" value="F420-G6PD/mer"/>
</dbReference>
<dbReference type="STRING" id="1068978.AMETH_1817"/>
<dbReference type="KEGG" id="amq:AMETH_1817"/>
<dbReference type="PATRIC" id="fig|1068978.7.peg.1924"/>
<dbReference type="PANTHER" id="PTHR43244:SF1">
    <property type="entry name" value="5,10-METHYLENETETRAHYDROMETHANOPTERIN REDUCTASE"/>
    <property type="match status" value="1"/>
</dbReference>
<dbReference type="InterPro" id="IPR036390">
    <property type="entry name" value="WH_DNA-bd_sf"/>
</dbReference>
<evidence type="ECO:0000259" key="5">
    <source>
        <dbReference type="PROSITE" id="PS51078"/>
    </source>
</evidence>
<evidence type="ECO:0000313" key="6">
    <source>
        <dbReference type="EMBL" id="AIJ21909.1"/>
    </source>
</evidence>
<dbReference type="PANTHER" id="PTHR43244">
    <property type="match status" value="1"/>
</dbReference>
<dbReference type="SUPFAM" id="SSF55781">
    <property type="entry name" value="GAF domain-like"/>
    <property type="match status" value="1"/>
</dbReference>
<dbReference type="PROSITE" id="PS51078">
    <property type="entry name" value="ICLR_ED"/>
    <property type="match status" value="1"/>
</dbReference>
<evidence type="ECO:0000256" key="1">
    <source>
        <dbReference type="ARBA" id="ARBA00023002"/>
    </source>
</evidence>
<dbReference type="Gene3D" id="3.30.450.40">
    <property type="match status" value="1"/>
</dbReference>
<protein>
    <submittedName>
        <fullName evidence="6">Flavin-dependent oxidoreductase</fullName>
    </submittedName>
</protein>
<dbReference type="PROSITE" id="PS51077">
    <property type="entry name" value="HTH_ICLR"/>
    <property type="match status" value="1"/>
</dbReference>
<dbReference type="HOGENOM" id="CLU_527513_0_0_11"/>
<dbReference type="SUPFAM" id="SSF51679">
    <property type="entry name" value="Bacterial luciferase-like"/>
    <property type="match status" value="1"/>
</dbReference>
<evidence type="ECO:0000256" key="2">
    <source>
        <dbReference type="ARBA" id="ARBA00023015"/>
    </source>
</evidence>
<dbReference type="Pfam" id="PF00296">
    <property type="entry name" value="Bac_luciferase"/>
    <property type="match status" value="1"/>
</dbReference>
<dbReference type="GO" id="GO:0006355">
    <property type="term" value="P:regulation of DNA-templated transcription"/>
    <property type="evidence" value="ECO:0007669"/>
    <property type="project" value="InterPro"/>
</dbReference>
<dbReference type="InterPro" id="IPR005471">
    <property type="entry name" value="Tscrpt_reg_IclR_N"/>
</dbReference>
<dbReference type="Proteomes" id="UP000062973">
    <property type="component" value="Chromosome"/>
</dbReference>
<feature type="domain" description="HTH iclR-type" evidence="4">
    <location>
        <begin position="256"/>
        <end position="319"/>
    </location>
</feature>
<dbReference type="InterPro" id="IPR014757">
    <property type="entry name" value="Tscrpt_reg_IclR_C"/>
</dbReference>
<dbReference type="eggNOG" id="COG2141">
    <property type="taxonomic scope" value="Bacteria"/>
</dbReference>
<dbReference type="Gene3D" id="1.10.10.10">
    <property type="entry name" value="Winged helix-like DNA-binding domain superfamily/Winged helix DNA-binding domain"/>
    <property type="match status" value="1"/>
</dbReference>
<dbReference type="InterPro" id="IPR011251">
    <property type="entry name" value="Luciferase-like_dom"/>
</dbReference>
<keyword evidence="3" id="KW-0804">Transcription</keyword>
<dbReference type="Gene3D" id="3.20.20.30">
    <property type="entry name" value="Luciferase-like domain"/>
    <property type="match status" value="1"/>
</dbReference>
<sequence length="516" mass="55868">MSFEGEYYTLVNAKIYDRPVYVAAGGPVVAKYAGRAGDGFICTSGKGMELYNDKLMPAVAEGAAAAERDVAGIDKMIEIKMSYDRDHAKALENTRFWAPLSLTPEQKHSVSSAEEMERLADELPIEQIAKRWIVASDPDEAVAQIKPYLDAGLNHLVFHGPGHDQERFLTQFAEDNLPRLRNWPTRRTTRPPAKTRDQSRKQCLDMAWQASPSSPAGRASVCTTALPLAGGMYSLVIWNRQSPNGAGGRASVSNEVPAVGAAVRILERMAAELPKAVSPTVLVNELELNRSTCYNILATLQRAGWVSKLDGRGGWTLGPRLLSLTGVSDDSIVAVVQDEIDVLSRRLGYVVFAAKQDDSGGYTVIAVSDPRRGVRVIVDVGDRFPFSAPALMQAMYAYRPFDDFAAASRGRAVEKFTEYTVADRESLAEVFAAVRQRGFSTSIRQFNLAQSAAAAPVFDNMGKPSLAIGTLAFSSELDYANIDPIGKLINSTAARITERTGGTVPIDASAPRASAS</sequence>